<dbReference type="InterPro" id="IPR000399">
    <property type="entry name" value="TPP-bd_CS"/>
</dbReference>
<dbReference type="PROSITE" id="PS00187">
    <property type="entry name" value="TPP_ENZYMES"/>
    <property type="match status" value="1"/>
</dbReference>
<dbReference type="FunFam" id="3.40.50.970:FF:000007">
    <property type="entry name" value="Acetolactate synthase"/>
    <property type="match status" value="1"/>
</dbReference>
<dbReference type="GO" id="GO:0003984">
    <property type="term" value="F:acetolactate synthase activity"/>
    <property type="evidence" value="ECO:0007669"/>
    <property type="project" value="TreeGrafter"/>
</dbReference>
<keyword evidence="9" id="KW-1185">Reference proteome</keyword>
<dbReference type="Pfam" id="PF02776">
    <property type="entry name" value="TPP_enzyme_N"/>
    <property type="match status" value="1"/>
</dbReference>
<evidence type="ECO:0000313" key="8">
    <source>
        <dbReference type="EMBL" id="OAV62440.1"/>
    </source>
</evidence>
<feature type="domain" description="Thiamine pyrophosphate enzyme N-terminal TPP-binding" evidence="7">
    <location>
        <begin position="4"/>
        <end position="119"/>
    </location>
</feature>
<dbReference type="GO" id="GO:0005948">
    <property type="term" value="C:acetolactate synthase complex"/>
    <property type="evidence" value="ECO:0007669"/>
    <property type="project" value="TreeGrafter"/>
</dbReference>
<dbReference type="CDD" id="cd07035">
    <property type="entry name" value="TPP_PYR_POX_like"/>
    <property type="match status" value="1"/>
</dbReference>
<reference evidence="8 9" key="1">
    <citation type="submission" date="2016-04" db="EMBL/GenBank/DDBJ databases">
        <title>First whole genome shotgun sequence of the bacterium Enteractinococcus sp. strain UASWS1574.</title>
        <authorList>
            <person name="Crovadore J."/>
            <person name="Chablais R."/>
            <person name="Lefort F."/>
        </authorList>
    </citation>
    <scope>NUCLEOTIDE SEQUENCE [LARGE SCALE GENOMIC DNA]</scope>
    <source>
        <strain evidence="8 9">UASWS1574</strain>
    </source>
</reference>
<evidence type="ECO:0000256" key="4">
    <source>
        <dbReference type="RuleBase" id="RU362132"/>
    </source>
</evidence>
<evidence type="ECO:0000259" key="6">
    <source>
        <dbReference type="Pfam" id="PF02775"/>
    </source>
</evidence>
<dbReference type="InterPro" id="IPR029035">
    <property type="entry name" value="DHS-like_NAD/FAD-binding_dom"/>
</dbReference>
<evidence type="ECO:0000256" key="3">
    <source>
        <dbReference type="ARBA" id="ARBA00023052"/>
    </source>
</evidence>
<dbReference type="OrthoDB" id="4494979at2"/>
<dbReference type="RefSeq" id="WP_043057141.1">
    <property type="nucleotide sequence ID" value="NZ_LXEY01000012.1"/>
</dbReference>
<accession>A0A1B7M1K5</accession>
<dbReference type="GO" id="GO:0050660">
    <property type="term" value="F:flavin adenine dinucleotide binding"/>
    <property type="evidence" value="ECO:0007669"/>
    <property type="project" value="TreeGrafter"/>
</dbReference>
<dbReference type="GO" id="GO:0030976">
    <property type="term" value="F:thiamine pyrophosphate binding"/>
    <property type="evidence" value="ECO:0007669"/>
    <property type="project" value="InterPro"/>
</dbReference>
<evidence type="ECO:0000256" key="1">
    <source>
        <dbReference type="ARBA" id="ARBA00001964"/>
    </source>
</evidence>
<dbReference type="GO" id="GO:0000287">
    <property type="term" value="F:magnesium ion binding"/>
    <property type="evidence" value="ECO:0007669"/>
    <property type="project" value="InterPro"/>
</dbReference>
<dbReference type="GO" id="GO:0009099">
    <property type="term" value="P:L-valine biosynthetic process"/>
    <property type="evidence" value="ECO:0007669"/>
    <property type="project" value="TreeGrafter"/>
</dbReference>
<dbReference type="Gene3D" id="3.40.50.970">
    <property type="match status" value="2"/>
</dbReference>
<dbReference type="Gene3D" id="3.40.50.1220">
    <property type="entry name" value="TPP-binding domain"/>
    <property type="match status" value="1"/>
</dbReference>
<organism evidence="8 9">
    <name type="scientific">Enteractinococcus helveticum</name>
    <dbReference type="NCBI Taxonomy" id="1837282"/>
    <lineage>
        <taxon>Bacteria</taxon>
        <taxon>Bacillati</taxon>
        <taxon>Actinomycetota</taxon>
        <taxon>Actinomycetes</taxon>
        <taxon>Micrococcales</taxon>
        <taxon>Micrococcaceae</taxon>
    </lineage>
</organism>
<dbReference type="InterPro" id="IPR012000">
    <property type="entry name" value="Thiamin_PyroP_enz_cen_dom"/>
</dbReference>
<dbReference type="Proteomes" id="UP000078292">
    <property type="component" value="Unassembled WGS sequence"/>
</dbReference>
<dbReference type="PANTHER" id="PTHR18968:SF13">
    <property type="entry name" value="ACETOLACTATE SYNTHASE CATALYTIC SUBUNIT, MITOCHONDRIAL"/>
    <property type="match status" value="1"/>
</dbReference>
<evidence type="ECO:0000259" key="7">
    <source>
        <dbReference type="Pfam" id="PF02776"/>
    </source>
</evidence>
<dbReference type="Pfam" id="PF00205">
    <property type="entry name" value="TPP_enzyme_M"/>
    <property type="match status" value="1"/>
</dbReference>
<dbReference type="PANTHER" id="PTHR18968">
    <property type="entry name" value="THIAMINE PYROPHOSPHATE ENZYMES"/>
    <property type="match status" value="1"/>
</dbReference>
<sequence length="571" mass="61367">MRVRGSEAFVEALRIEGVEVVFGINGSAIVDPLDLFDTAGISFVQVRNEQNAGGMADGYTQASGKIGVCIGQNGPGITNLVSGVAMAYANHTPMVVVTPSVTTKQRGSHIVQEVDQMSLMSSITVSQHQVSTAERIPWAMRAAFRAARIKRGPAQVDIPRDLFYEEFEYEEIAPERYRHSGLTRPVESDIRAAADALQNAERPVILCGLGVSQSGDMGAIAAIADSVDAAIATIYNHNDAFDNSHPRYIGPLGYCGSRFAMEYVAQADVILALGTRLNMTGIMPQYDLDFWPRSATLIMNDNNPLALGADTPFDVGLVGDCAETARALETELTSRSAPVKSSEETLAEIREGKSQWWDQLHNEAGSAQTPLSPKLALKKIAEMTPEDAIVTADAGNATSFVTTYFQFTQGRSLMMPGTFGSMGGAFSNAIGAKISSPDRPVIAISGDGAWGTGLQEVLTAVAEDAPVISIVLNNGSLAAERANQMGFLEGRFFACDLDNPDFAVIAEEMGALGRSVRTLEDLESAYSEALSSDKPVVLDMHVDLAVLAPPRRKDALQERRRLHPRYVEDSN</sequence>
<feature type="domain" description="Thiamine pyrophosphate enzyme TPP-binding" evidence="6">
    <location>
        <begin position="393"/>
        <end position="539"/>
    </location>
</feature>
<comment type="cofactor">
    <cofactor evidence="1">
        <name>thiamine diphosphate</name>
        <dbReference type="ChEBI" id="CHEBI:58937"/>
    </cofactor>
</comment>
<evidence type="ECO:0000256" key="2">
    <source>
        <dbReference type="ARBA" id="ARBA00007812"/>
    </source>
</evidence>
<feature type="domain" description="Thiamine pyrophosphate enzyme central" evidence="5">
    <location>
        <begin position="190"/>
        <end position="328"/>
    </location>
</feature>
<dbReference type="GO" id="GO:0009097">
    <property type="term" value="P:isoleucine biosynthetic process"/>
    <property type="evidence" value="ECO:0007669"/>
    <property type="project" value="TreeGrafter"/>
</dbReference>
<evidence type="ECO:0008006" key="10">
    <source>
        <dbReference type="Google" id="ProtNLM"/>
    </source>
</evidence>
<comment type="caution">
    <text evidence="8">The sequence shown here is derived from an EMBL/GenBank/DDBJ whole genome shotgun (WGS) entry which is preliminary data.</text>
</comment>
<dbReference type="Pfam" id="PF02775">
    <property type="entry name" value="TPP_enzyme_C"/>
    <property type="match status" value="1"/>
</dbReference>
<protein>
    <recommendedName>
        <fullName evidence="10">Sulfoacetaldehyde acetyltransferase</fullName>
    </recommendedName>
</protein>
<name>A0A1B7M1K5_9MICC</name>
<dbReference type="SUPFAM" id="SSF52467">
    <property type="entry name" value="DHS-like NAD/FAD-binding domain"/>
    <property type="match status" value="1"/>
</dbReference>
<gene>
    <name evidence="8" type="ORF">A6F49_06960</name>
</gene>
<dbReference type="InterPro" id="IPR011766">
    <property type="entry name" value="TPP_enzyme_TPP-bd"/>
</dbReference>
<evidence type="ECO:0000259" key="5">
    <source>
        <dbReference type="Pfam" id="PF00205"/>
    </source>
</evidence>
<dbReference type="InterPro" id="IPR029061">
    <property type="entry name" value="THDP-binding"/>
</dbReference>
<dbReference type="AlphaFoldDB" id="A0A1B7M1K5"/>
<proteinExistence type="inferred from homology"/>
<evidence type="ECO:0000313" key="9">
    <source>
        <dbReference type="Proteomes" id="UP000078292"/>
    </source>
</evidence>
<dbReference type="InterPro" id="IPR012001">
    <property type="entry name" value="Thiamin_PyroP_enz_TPP-bd_dom"/>
</dbReference>
<dbReference type="EMBL" id="LXEY01000012">
    <property type="protein sequence ID" value="OAV62440.1"/>
    <property type="molecule type" value="Genomic_DNA"/>
</dbReference>
<dbReference type="InterPro" id="IPR045229">
    <property type="entry name" value="TPP_enz"/>
</dbReference>
<dbReference type="SUPFAM" id="SSF52518">
    <property type="entry name" value="Thiamin diphosphate-binding fold (THDP-binding)"/>
    <property type="match status" value="2"/>
</dbReference>
<comment type="similarity">
    <text evidence="2 4">Belongs to the TPP enzyme family.</text>
</comment>
<keyword evidence="3 4" id="KW-0786">Thiamine pyrophosphate</keyword>
<dbReference type="STRING" id="1837282.A6F49_06960"/>